<gene>
    <name evidence="1" type="ORF">JG688_00016448</name>
</gene>
<proteinExistence type="predicted"/>
<keyword evidence="2" id="KW-1185">Reference proteome</keyword>
<name>A0A8J5I4D2_9STRA</name>
<dbReference type="EMBL" id="JAENGY010002054">
    <property type="protein sequence ID" value="KAG6945670.1"/>
    <property type="molecule type" value="Genomic_DNA"/>
</dbReference>
<reference evidence="1" key="1">
    <citation type="submission" date="2021-01" db="EMBL/GenBank/DDBJ databases">
        <title>Phytophthora aleatoria, a newly-described species from Pinus radiata is distinct from Phytophthora cactorum isolates based on comparative genomics.</title>
        <authorList>
            <person name="Mcdougal R."/>
            <person name="Panda P."/>
            <person name="Williams N."/>
            <person name="Studholme D.J."/>
        </authorList>
    </citation>
    <scope>NUCLEOTIDE SEQUENCE</scope>
    <source>
        <strain evidence="1">NZFS 4037</strain>
    </source>
</reference>
<evidence type="ECO:0000313" key="1">
    <source>
        <dbReference type="EMBL" id="KAG6945670.1"/>
    </source>
</evidence>
<organism evidence="1 2">
    <name type="scientific">Phytophthora aleatoria</name>
    <dbReference type="NCBI Taxonomy" id="2496075"/>
    <lineage>
        <taxon>Eukaryota</taxon>
        <taxon>Sar</taxon>
        <taxon>Stramenopiles</taxon>
        <taxon>Oomycota</taxon>
        <taxon>Peronosporomycetes</taxon>
        <taxon>Peronosporales</taxon>
        <taxon>Peronosporaceae</taxon>
        <taxon>Phytophthora</taxon>
    </lineage>
</organism>
<dbReference type="Proteomes" id="UP000709295">
    <property type="component" value="Unassembled WGS sequence"/>
</dbReference>
<dbReference type="AlphaFoldDB" id="A0A8J5I4D2"/>
<evidence type="ECO:0000313" key="2">
    <source>
        <dbReference type="Proteomes" id="UP000709295"/>
    </source>
</evidence>
<protein>
    <submittedName>
        <fullName evidence="1">Uncharacterized protein</fullName>
    </submittedName>
</protein>
<sequence length="206" mass="23017">MALYSARLGDRGLTIMHFSPLAEMEQLRRGSMNVNFSADFGAGAVLPTAPPHCATYDDLQAVISGLTSLSDTLVFDHVQRLTSRLKHFVMANLERDDNTLERLEPSTITQRIGRVVIMPEHIRRQTPCNANGMGTCLRFLDGGMCYDGSGEHCAYARRTHSWNRWPPRDLQGFSDRHFGEDRMRPRNPAISVSEDADATSACRSFG</sequence>
<comment type="caution">
    <text evidence="1">The sequence shown here is derived from an EMBL/GenBank/DDBJ whole genome shotgun (WGS) entry which is preliminary data.</text>
</comment>
<accession>A0A8J5I4D2</accession>